<evidence type="ECO:0000256" key="2">
    <source>
        <dbReference type="SAM" id="Phobius"/>
    </source>
</evidence>
<accession>A0A919N145</accession>
<reference evidence="3" key="1">
    <citation type="submission" date="2021-01" db="EMBL/GenBank/DDBJ databases">
        <title>Whole genome shotgun sequence of Actinoplanes siamensis NBRC 109076.</title>
        <authorList>
            <person name="Komaki H."/>
            <person name="Tamura T."/>
        </authorList>
    </citation>
    <scope>NUCLEOTIDE SEQUENCE</scope>
    <source>
        <strain evidence="3">NBRC 109076</strain>
    </source>
</reference>
<evidence type="ECO:0000256" key="1">
    <source>
        <dbReference type="SAM" id="MobiDB-lite"/>
    </source>
</evidence>
<gene>
    <name evidence="3" type="ORF">Asi03nite_10180</name>
</gene>
<keyword evidence="2" id="KW-0812">Transmembrane</keyword>
<dbReference type="AlphaFoldDB" id="A0A919N145"/>
<comment type="caution">
    <text evidence="3">The sequence shown here is derived from an EMBL/GenBank/DDBJ whole genome shotgun (WGS) entry which is preliminary data.</text>
</comment>
<protein>
    <submittedName>
        <fullName evidence="3">Uncharacterized protein</fullName>
    </submittedName>
</protein>
<dbReference type="Proteomes" id="UP000629619">
    <property type="component" value="Unassembled WGS sequence"/>
</dbReference>
<feature type="transmembrane region" description="Helical" evidence="2">
    <location>
        <begin position="47"/>
        <end position="70"/>
    </location>
</feature>
<organism evidence="3 4">
    <name type="scientific">Actinoplanes siamensis</name>
    <dbReference type="NCBI Taxonomy" id="1223317"/>
    <lineage>
        <taxon>Bacteria</taxon>
        <taxon>Bacillati</taxon>
        <taxon>Actinomycetota</taxon>
        <taxon>Actinomycetes</taxon>
        <taxon>Micromonosporales</taxon>
        <taxon>Micromonosporaceae</taxon>
        <taxon>Actinoplanes</taxon>
    </lineage>
</organism>
<dbReference type="EMBL" id="BOMW01000012">
    <property type="protein sequence ID" value="GIF03480.1"/>
    <property type="molecule type" value="Genomic_DNA"/>
</dbReference>
<feature type="compositionally biased region" description="Basic and acidic residues" evidence="1">
    <location>
        <begin position="27"/>
        <end position="38"/>
    </location>
</feature>
<name>A0A919N145_9ACTN</name>
<keyword evidence="2" id="KW-1133">Transmembrane helix</keyword>
<evidence type="ECO:0000313" key="3">
    <source>
        <dbReference type="EMBL" id="GIF03480.1"/>
    </source>
</evidence>
<sequence>MTASSPVDLPASVSDAPADAPTGAFSREPDRRERDSARARKPHGRKLALTALVISLLALGASGVAGFLLYRLRSTPPSRPAEADAGRPVTYAKEALDIRIGCSALVYLDLDEPRAGVSGQVADLRYDSKCGAVPARLSLAAGATAGSSAPNANLDAEGCLRAIRTGPLGPGAEVAVKKGAALCVLTAAEPAKLVLVEITDVGVTGTAGLRATSWLFAE</sequence>
<feature type="region of interest" description="Disordered" evidence="1">
    <location>
        <begin position="1"/>
        <end position="42"/>
    </location>
</feature>
<evidence type="ECO:0000313" key="4">
    <source>
        <dbReference type="Proteomes" id="UP000629619"/>
    </source>
</evidence>
<keyword evidence="2" id="KW-0472">Membrane</keyword>
<keyword evidence="4" id="KW-1185">Reference proteome</keyword>
<proteinExistence type="predicted"/>
<dbReference type="RefSeq" id="WP_203677211.1">
    <property type="nucleotide sequence ID" value="NZ_BOMW01000012.1"/>
</dbReference>
<feature type="compositionally biased region" description="Low complexity" evidence="1">
    <location>
        <begin position="10"/>
        <end position="21"/>
    </location>
</feature>